<name>A0A375FVH2_9BURK</name>
<dbReference type="AlphaFoldDB" id="A0A375FVH2"/>
<evidence type="ECO:0000313" key="2">
    <source>
        <dbReference type="EMBL" id="SPC10562.1"/>
    </source>
</evidence>
<dbReference type="Proteomes" id="UP000256862">
    <property type="component" value="Chromosome CO2235"/>
</dbReference>
<reference evidence="4" key="2">
    <citation type="submission" date="2018-01" db="EMBL/GenBank/DDBJ databases">
        <authorList>
            <person name="Gaut B.S."/>
            <person name="Morton B.R."/>
            <person name="Clegg M.T."/>
            <person name="Duvall M.R."/>
        </authorList>
    </citation>
    <scope>NUCLEOTIDE SEQUENCE [LARGE SCALE GENOMIC DNA]</scope>
</reference>
<dbReference type="EMBL" id="OGUS01000104">
    <property type="protein sequence ID" value="SPC10562.1"/>
    <property type="molecule type" value="Genomic_DNA"/>
</dbReference>
<reference evidence="2 4" key="1">
    <citation type="submission" date="2018-01" db="EMBL/GenBank/DDBJ databases">
        <authorList>
            <person name="Clerissi C."/>
        </authorList>
    </citation>
    <scope>NUCLEOTIDE SEQUENCE</scope>
    <source>
        <strain evidence="2">Cupriavidus oxalaticus LMG 2235</strain>
    </source>
</reference>
<dbReference type="EMBL" id="OGUS01000010">
    <property type="protein sequence ID" value="SPC05533.1"/>
    <property type="molecule type" value="Genomic_DNA"/>
</dbReference>
<evidence type="ECO:0000313" key="1">
    <source>
        <dbReference type="EMBL" id="SPC05533.1"/>
    </source>
</evidence>
<comment type="caution">
    <text evidence="2">The sequence shown here is derived from an EMBL/GenBank/DDBJ whole genome shotgun (WGS) entry which is preliminary data.</text>
</comment>
<organism evidence="2 4">
    <name type="scientific">Cupriavidus oxalaticus</name>
    <dbReference type="NCBI Taxonomy" id="96344"/>
    <lineage>
        <taxon>Bacteria</taxon>
        <taxon>Pseudomonadati</taxon>
        <taxon>Pseudomonadota</taxon>
        <taxon>Betaproteobacteria</taxon>
        <taxon>Burkholderiales</taxon>
        <taxon>Burkholderiaceae</taxon>
        <taxon>Cupriavidus</taxon>
    </lineage>
</organism>
<protein>
    <submittedName>
        <fullName evidence="2">Uncharacterized protein</fullName>
    </submittedName>
</protein>
<dbReference type="EMBL" id="OGUS01000113">
    <property type="protein sequence ID" value="SPC12200.1"/>
    <property type="molecule type" value="Genomic_DNA"/>
</dbReference>
<proteinExistence type="predicted"/>
<sequence length="59" mass="7060">MMNVALSGIFEKDLPLCFGGPNIRPLLQRKQHCKADRRKWVVEIYFGWQRRSKKEISRK</sequence>
<gene>
    <name evidence="3" type="ORF">CO2235_130017</name>
    <name evidence="1" type="ORF">CO2235_U1070020</name>
    <name evidence="2" type="ORF">CO2235_U950035</name>
</gene>
<accession>A0A375FVH2</accession>
<evidence type="ECO:0000313" key="4">
    <source>
        <dbReference type="Proteomes" id="UP000256862"/>
    </source>
</evidence>
<evidence type="ECO:0000313" key="3">
    <source>
        <dbReference type="EMBL" id="SPC12200.1"/>
    </source>
</evidence>